<reference evidence="1" key="1">
    <citation type="submission" date="2022-03" db="EMBL/GenBank/DDBJ databases">
        <title>A functionally conserved STORR gene fusion in Papaver species that diverged 16.8 million years ago.</title>
        <authorList>
            <person name="Catania T."/>
        </authorList>
    </citation>
    <scope>NUCLEOTIDE SEQUENCE</scope>
    <source>
        <strain evidence="1">S-191538</strain>
    </source>
</reference>
<dbReference type="AlphaFoldDB" id="A0AA41RQI4"/>
<comment type="caution">
    <text evidence="1">The sequence shown here is derived from an EMBL/GenBank/DDBJ whole genome shotgun (WGS) entry which is preliminary data.</text>
</comment>
<sequence>MDVTFLPKLLPVASYTPGLSPGAICSPKMPKIAKTYILSAVTAAPMMQPFRNTILEKMHAVKKKLLSQGIRKFCGILPSSSATLLTNFSADAVQGLNSRSSFIAFPFHL</sequence>
<keyword evidence="2" id="KW-1185">Reference proteome</keyword>
<accession>A0AA41RQI4</accession>
<feature type="non-terminal residue" evidence="1">
    <location>
        <position position="1"/>
    </location>
</feature>
<dbReference type="Proteomes" id="UP001177140">
    <property type="component" value="Unassembled WGS sequence"/>
</dbReference>
<protein>
    <submittedName>
        <fullName evidence="1">Uncharacterized protein</fullName>
    </submittedName>
</protein>
<name>A0AA41RQI4_PAPNU</name>
<organism evidence="1 2">
    <name type="scientific">Papaver nudicaule</name>
    <name type="common">Iceland poppy</name>
    <dbReference type="NCBI Taxonomy" id="74823"/>
    <lineage>
        <taxon>Eukaryota</taxon>
        <taxon>Viridiplantae</taxon>
        <taxon>Streptophyta</taxon>
        <taxon>Embryophyta</taxon>
        <taxon>Tracheophyta</taxon>
        <taxon>Spermatophyta</taxon>
        <taxon>Magnoliopsida</taxon>
        <taxon>Ranunculales</taxon>
        <taxon>Papaveraceae</taxon>
        <taxon>Papaveroideae</taxon>
        <taxon>Papaver</taxon>
    </lineage>
</organism>
<evidence type="ECO:0000313" key="1">
    <source>
        <dbReference type="EMBL" id="MCL7024849.1"/>
    </source>
</evidence>
<evidence type="ECO:0000313" key="2">
    <source>
        <dbReference type="Proteomes" id="UP001177140"/>
    </source>
</evidence>
<dbReference type="EMBL" id="JAJJMA010038759">
    <property type="protein sequence ID" value="MCL7024849.1"/>
    <property type="molecule type" value="Genomic_DNA"/>
</dbReference>
<gene>
    <name evidence="1" type="ORF">MKW94_025294</name>
</gene>
<proteinExistence type="predicted"/>